<accession>A0A4D7C9L6</accession>
<reference evidence="14" key="1">
    <citation type="submission" date="2019-04" db="EMBL/GenBank/DDBJ databases">
        <title>Complete genome sequence of Sphingomonas sp. W1-2-3.</title>
        <authorList>
            <person name="Im W.T."/>
        </authorList>
    </citation>
    <scope>NUCLEOTIDE SEQUENCE [LARGE SCALE GENOMIC DNA]</scope>
    <source>
        <strain evidence="14">W1-2-3</strain>
    </source>
</reference>
<protein>
    <submittedName>
        <fullName evidence="13">3-hydroxyacyl-CoA dehydrogenase</fullName>
    </submittedName>
</protein>
<dbReference type="RefSeq" id="WP_222872467.1">
    <property type="nucleotide sequence ID" value="NZ_CP039704.1"/>
</dbReference>
<evidence type="ECO:0000259" key="12">
    <source>
        <dbReference type="Pfam" id="PF02737"/>
    </source>
</evidence>
<evidence type="ECO:0000256" key="7">
    <source>
        <dbReference type="ARBA" id="ARBA00023098"/>
    </source>
</evidence>
<evidence type="ECO:0000256" key="3">
    <source>
        <dbReference type="ARBA" id="ARBA00022832"/>
    </source>
</evidence>
<dbReference type="InterPro" id="IPR036291">
    <property type="entry name" value="NAD(P)-bd_dom_sf"/>
</dbReference>
<feature type="domain" description="3-hydroxyacyl-CoA dehydrogenase C-terminal" evidence="11">
    <location>
        <begin position="507"/>
        <end position="603"/>
    </location>
</feature>
<dbReference type="InterPro" id="IPR001753">
    <property type="entry name" value="Enoyl-CoA_hydra/iso"/>
</dbReference>
<sequence length="729" mass="78030">MSFETLRYEVDADGIALVTFDVPGKSMNTLTNKTQDELNSVIDRAVADAAVKGIVITSGKPGNFFAGADLVEVSGHFFSDAMANASPKQVAEQVAVMSNLYRKLETCGKPIAVAVDGLAVGGGFELVMACHYRVASDNPKTQFGLPEVKVGLLPGAGGTQRLPRIIGVQPALLYILEGKNMSAMEAKGLGVVQEVAPAAEIVAKAKAWVLANPTKGSAPWDAKDFKVPGGAGHMNPKYAETFIGGSAMVSGRTFMNYEAPRAIMATIYEGVQLPIDRALALEIKYFTKLILGTQAKAMIRTLFVNKQAAEKGARRPADIAPMPCKKIAMLGAGLMGAGIAMVTAQAGIEVVLLDRDQASAEKGKAYTADRLAKDVKRGKMSQDKADAILARIHPTERMEDVAGADLVIEAVFEERGIKADITKRTEAVLGPDVIFGSNTSTLPITGLAEAWSKQENFIGIHFFSPVEKMPLVEIIVGKNTGPTAIAKAIDYVAQIRKTPIVVNDSRGFYTSRCFGTYVLEGYHMIAEGAGAALVDNCGRFTGMPVGPLAVGDEVAIDLSYKIKEQSKKDLGDAYVHTKGDDVIDKMMELGRFGRKNGKGFFVYPEDGGKKYLWPDLPTVFPLADEQPSPDDVKTRLIFRQIVECARCFAEGVLETPEDGDLGAIFGWGFLPFTGGPFSYMDSLGLAKVVEILDGLAAKHGPRFAPPQLLRDMAAKGASFYGHDSLKQAA</sequence>
<dbReference type="Gene3D" id="1.10.1040.50">
    <property type="match status" value="1"/>
</dbReference>
<comment type="catalytic activity">
    <reaction evidence="10">
        <text>a (3S)-3-hydroxyacyl-CoA + NAD(+) = a 3-oxoacyl-CoA + NADH + H(+)</text>
        <dbReference type="Rhea" id="RHEA:22432"/>
        <dbReference type="ChEBI" id="CHEBI:15378"/>
        <dbReference type="ChEBI" id="CHEBI:57318"/>
        <dbReference type="ChEBI" id="CHEBI:57540"/>
        <dbReference type="ChEBI" id="CHEBI:57945"/>
        <dbReference type="ChEBI" id="CHEBI:90726"/>
        <dbReference type="EC" id="1.1.1.35"/>
    </reaction>
</comment>
<evidence type="ECO:0000256" key="2">
    <source>
        <dbReference type="ARBA" id="ARBA00007005"/>
    </source>
</evidence>
<dbReference type="InterPro" id="IPR050136">
    <property type="entry name" value="FA_oxidation_alpha_subunit"/>
</dbReference>
<dbReference type="UniPathway" id="UPA00659"/>
<dbReference type="Gene3D" id="3.90.226.10">
    <property type="entry name" value="2-enoyl-CoA Hydratase, Chain A, domain 1"/>
    <property type="match status" value="1"/>
</dbReference>
<evidence type="ECO:0000256" key="10">
    <source>
        <dbReference type="ARBA" id="ARBA00049556"/>
    </source>
</evidence>
<evidence type="ECO:0000256" key="8">
    <source>
        <dbReference type="ARBA" id="ARBA00023239"/>
    </source>
</evidence>
<keyword evidence="8" id="KW-0456">Lyase</keyword>
<evidence type="ECO:0000313" key="13">
    <source>
        <dbReference type="EMBL" id="QCI79647.1"/>
    </source>
</evidence>
<keyword evidence="7" id="KW-0443">Lipid metabolism</keyword>
<dbReference type="SUPFAM" id="SSF52096">
    <property type="entry name" value="ClpP/crotonase"/>
    <property type="match status" value="1"/>
</dbReference>
<evidence type="ECO:0000259" key="11">
    <source>
        <dbReference type="Pfam" id="PF00725"/>
    </source>
</evidence>
<keyword evidence="14" id="KW-1185">Reference proteome</keyword>
<evidence type="ECO:0000256" key="6">
    <source>
        <dbReference type="ARBA" id="ARBA00023027"/>
    </source>
</evidence>
<organism evidence="13 14">
    <name type="scientific">Hankyongella ginsenosidimutans</name>
    <dbReference type="NCBI Taxonomy" id="1763828"/>
    <lineage>
        <taxon>Bacteria</taxon>
        <taxon>Pseudomonadati</taxon>
        <taxon>Pseudomonadota</taxon>
        <taxon>Alphaproteobacteria</taxon>
        <taxon>Sphingomonadales</taxon>
        <taxon>Sphingomonadaceae</taxon>
        <taxon>Hankyongella</taxon>
    </lineage>
</organism>
<dbReference type="Gene3D" id="3.40.50.720">
    <property type="entry name" value="NAD(P)-binding Rossmann-like Domain"/>
    <property type="match status" value="1"/>
</dbReference>
<dbReference type="Pfam" id="PF02737">
    <property type="entry name" value="3HCDH_N"/>
    <property type="match status" value="1"/>
</dbReference>
<dbReference type="EMBL" id="CP039704">
    <property type="protein sequence ID" value="QCI79647.1"/>
    <property type="molecule type" value="Genomic_DNA"/>
</dbReference>
<gene>
    <name evidence="13" type="ORF">E6W36_09190</name>
</gene>
<dbReference type="GO" id="GO:0004300">
    <property type="term" value="F:enoyl-CoA hydratase activity"/>
    <property type="evidence" value="ECO:0007669"/>
    <property type="project" value="TreeGrafter"/>
</dbReference>
<evidence type="ECO:0000256" key="4">
    <source>
        <dbReference type="ARBA" id="ARBA00022963"/>
    </source>
</evidence>
<dbReference type="Pfam" id="PF00725">
    <property type="entry name" value="3HCDH"/>
    <property type="match status" value="1"/>
</dbReference>
<keyword evidence="6" id="KW-0520">NAD</keyword>
<keyword evidence="5" id="KW-0560">Oxidoreductase</keyword>
<dbReference type="GO" id="GO:0016509">
    <property type="term" value="F:long-chain (3S)-3-hydroxyacyl-CoA dehydrogenase (NAD+) activity"/>
    <property type="evidence" value="ECO:0007669"/>
    <property type="project" value="TreeGrafter"/>
</dbReference>
<evidence type="ECO:0000256" key="9">
    <source>
        <dbReference type="ARBA" id="ARBA00023268"/>
    </source>
</evidence>
<dbReference type="FunFam" id="3.40.50.720:FF:000009">
    <property type="entry name" value="Fatty oxidation complex, alpha subunit"/>
    <property type="match status" value="1"/>
</dbReference>
<comment type="similarity">
    <text evidence="2">In the central section; belongs to the 3-hydroxyacyl-CoA dehydrogenase family.</text>
</comment>
<dbReference type="Proteomes" id="UP000298714">
    <property type="component" value="Chromosome"/>
</dbReference>
<dbReference type="CDD" id="cd06558">
    <property type="entry name" value="crotonase-like"/>
    <property type="match status" value="1"/>
</dbReference>
<keyword evidence="9" id="KW-0511">Multifunctional enzyme</keyword>
<dbReference type="SUPFAM" id="SSF51735">
    <property type="entry name" value="NAD(P)-binding Rossmann-fold domains"/>
    <property type="match status" value="1"/>
</dbReference>
<comment type="pathway">
    <text evidence="1">Lipid metabolism; fatty acid beta-oxidation.</text>
</comment>
<dbReference type="Pfam" id="PF00378">
    <property type="entry name" value="ECH_1"/>
    <property type="match status" value="1"/>
</dbReference>
<dbReference type="AlphaFoldDB" id="A0A4D7C9L6"/>
<feature type="domain" description="3-hydroxyacyl-CoA dehydrogenase NAD binding" evidence="12">
    <location>
        <begin position="326"/>
        <end position="504"/>
    </location>
</feature>
<dbReference type="InterPro" id="IPR006108">
    <property type="entry name" value="3HC_DH_C"/>
</dbReference>
<dbReference type="InterPro" id="IPR008927">
    <property type="entry name" value="6-PGluconate_DH-like_C_sf"/>
</dbReference>
<dbReference type="GO" id="GO:0006635">
    <property type="term" value="P:fatty acid beta-oxidation"/>
    <property type="evidence" value="ECO:0007669"/>
    <property type="project" value="UniProtKB-UniPathway"/>
</dbReference>
<name>A0A4D7C9L6_9SPHN</name>
<keyword evidence="4" id="KW-0442">Lipid degradation</keyword>
<dbReference type="PANTHER" id="PTHR43612:SF3">
    <property type="entry name" value="TRIFUNCTIONAL ENZYME SUBUNIT ALPHA, MITOCHONDRIAL"/>
    <property type="match status" value="1"/>
</dbReference>
<dbReference type="InterPro" id="IPR006176">
    <property type="entry name" value="3-OHacyl-CoA_DH_NAD-bd"/>
</dbReference>
<evidence type="ECO:0000256" key="1">
    <source>
        <dbReference type="ARBA" id="ARBA00005005"/>
    </source>
</evidence>
<dbReference type="KEGG" id="hgn:E6W36_09190"/>
<proteinExistence type="inferred from homology"/>
<dbReference type="InterPro" id="IPR029045">
    <property type="entry name" value="ClpP/crotonase-like_dom_sf"/>
</dbReference>
<dbReference type="SUPFAM" id="SSF48179">
    <property type="entry name" value="6-phosphogluconate dehydrogenase C-terminal domain-like"/>
    <property type="match status" value="2"/>
</dbReference>
<keyword evidence="3" id="KW-0276">Fatty acid metabolism</keyword>
<evidence type="ECO:0000313" key="14">
    <source>
        <dbReference type="Proteomes" id="UP000298714"/>
    </source>
</evidence>
<dbReference type="PANTHER" id="PTHR43612">
    <property type="entry name" value="TRIFUNCTIONAL ENZYME SUBUNIT ALPHA"/>
    <property type="match status" value="1"/>
</dbReference>
<evidence type="ECO:0000256" key="5">
    <source>
        <dbReference type="ARBA" id="ARBA00023002"/>
    </source>
</evidence>
<dbReference type="GO" id="GO:0070403">
    <property type="term" value="F:NAD+ binding"/>
    <property type="evidence" value="ECO:0007669"/>
    <property type="project" value="InterPro"/>
</dbReference>